<accession>A0A0R1TSQ9</accession>
<organism evidence="1 2">
    <name type="scientific">Ligilactobacillus equi DSM 15833 = JCM 10991</name>
    <dbReference type="NCBI Taxonomy" id="1423740"/>
    <lineage>
        <taxon>Bacteria</taxon>
        <taxon>Bacillati</taxon>
        <taxon>Bacillota</taxon>
        <taxon>Bacilli</taxon>
        <taxon>Lactobacillales</taxon>
        <taxon>Lactobacillaceae</taxon>
        <taxon>Ligilactobacillus</taxon>
    </lineage>
</organism>
<dbReference type="STRING" id="1423740.FC36_GL000275"/>
<evidence type="ECO:0000313" key="1">
    <source>
        <dbReference type="EMBL" id="KRL84352.1"/>
    </source>
</evidence>
<dbReference type="EMBL" id="AZFH01000010">
    <property type="protein sequence ID" value="KRL84352.1"/>
    <property type="molecule type" value="Genomic_DNA"/>
</dbReference>
<dbReference type="RefSeq" id="WP_023859284.1">
    <property type="nucleotide sequence ID" value="NZ_AZFH01000010.1"/>
</dbReference>
<evidence type="ECO:0000313" key="2">
    <source>
        <dbReference type="Proteomes" id="UP000051048"/>
    </source>
</evidence>
<dbReference type="Proteomes" id="UP000051048">
    <property type="component" value="Unassembled WGS sequence"/>
</dbReference>
<dbReference type="PATRIC" id="fig|1423740.3.peg.294"/>
<comment type="caution">
    <text evidence="1">The sequence shown here is derived from an EMBL/GenBank/DDBJ whole genome shotgun (WGS) entry which is preliminary data.</text>
</comment>
<sequence length="53" mass="6609">MELLKKLRKRKRELRFDKIVVKYVRFDVAKKKPYLTEEYTLDSHYDIKSVDFK</sequence>
<gene>
    <name evidence="1" type="ORF">FC36_GL000275</name>
</gene>
<dbReference type="AlphaFoldDB" id="A0A0R1TSQ9"/>
<name>A0A0R1TSQ9_9LACO</name>
<protein>
    <submittedName>
        <fullName evidence="1">Uncharacterized protein</fullName>
    </submittedName>
</protein>
<reference evidence="1 2" key="1">
    <citation type="journal article" date="2015" name="Genome Announc.">
        <title>Expanding the biotechnology potential of lactobacilli through comparative genomics of 213 strains and associated genera.</title>
        <authorList>
            <person name="Sun Z."/>
            <person name="Harris H.M."/>
            <person name="McCann A."/>
            <person name="Guo C."/>
            <person name="Argimon S."/>
            <person name="Zhang W."/>
            <person name="Yang X."/>
            <person name="Jeffery I.B."/>
            <person name="Cooney J.C."/>
            <person name="Kagawa T.F."/>
            <person name="Liu W."/>
            <person name="Song Y."/>
            <person name="Salvetti E."/>
            <person name="Wrobel A."/>
            <person name="Rasinkangas P."/>
            <person name="Parkhill J."/>
            <person name="Rea M.C."/>
            <person name="O'Sullivan O."/>
            <person name="Ritari J."/>
            <person name="Douillard F.P."/>
            <person name="Paul Ross R."/>
            <person name="Yang R."/>
            <person name="Briner A.E."/>
            <person name="Felis G.E."/>
            <person name="de Vos W.M."/>
            <person name="Barrangou R."/>
            <person name="Klaenhammer T.R."/>
            <person name="Caufield P.W."/>
            <person name="Cui Y."/>
            <person name="Zhang H."/>
            <person name="O'Toole P.W."/>
        </authorList>
    </citation>
    <scope>NUCLEOTIDE SEQUENCE [LARGE SCALE GENOMIC DNA]</scope>
    <source>
        <strain evidence="1 2">DSM 15833</strain>
    </source>
</reference>
<proteinExistence type="predicted"/>